<dbReference type="InterPro" id="IPR036047">
    <property type="entry name" value="F-box-like_dom_sf"/>
</dbReference>
<dbReference type="InterPro" id="IPR001810">
    <property type="entry name" value="F-box_dom"/>
</dbReference>
<dbReference type="AlphaFoldDB" id="A0A0M3HYB7"/>
<reference evidence="4" key="1">
    <citation type="submission" date="2017-02" db="UniProtKB">
        <authorList>
            <consortium name="WormBaseParasite"/>
        </authorList>
    </citation>
    <scope>IDENTIFICATION</scope>
</reference>
<organism evidence="3 4">
    <name type="scientific">Ascaris lumbricoides</name>
    <name type="common">Giant roundworm</name>
    <dbReference type="NCBI Taxonomy" id="6252"/>
    <lineage>
        <taxon>Eukaryota</taxon>
        <taxon>Metazoa</taxon>
        <taxon>Ecdysozoa</taxon>
        <taxon>Nematoda</taxon>
        <taxon>Chromadorea</taxon>
        <taxon>Rhabditida</taxon>
        <taxon>Spirurina</taxon>
        <taxon>Ascaridomorpha</taxon>
        <taxon>Ascaridoidea</taxon>
        <taxon>Ascarididae</taxon>
        <taxon>Ascaris</taxon>
    </lineage>
</organism>
<dbReference type="WBParaSite" id="ALUE_0000848901-mRNA-1">
    <property type="protein sequence ID" value="ALUE_0000848901-mRNA-1"/>
    <property type="gene ID" value="ALUE_0000848901"/>
</dbReference>
<dbReference type="Pfam" id="PF12937">
    <property type="entry name" value="F-box-like"/>
    <property type="match status" value="1"/>
</dbReference>
<dbReference type="Proteomes" id="UP000036681">
    <property type="component" value="Unplaced"/>
</dbReference>
<dbReference type="GO" id="GO:0000209">
    <property type="term" value="P:protein polyubiquitination"/>
    <property type="evidence" value="ECO:0007669"/>
    <property type="project" value="TreeGrafter"/>
</dbReference>
<sequence length="473" mass="52371">MEVSGAEETATVSCESKRPGVGGGYRNGDGEVSRPPVGVGNTFQAAFSVTSRIFQCMSARELLNAKLVCKSWNHAIEQILMRRCKVIGFFNETLPAKSGRACPDTYLGAYLKKVSILPSLVFALQCTRARSCLMGRHTRSKCPLRDSLPSNCRLLGGVAHDGIYGWSGESEDKEGVLRCGCMNDAIAGFIFSSGLLSRSDVHIQSIAVTDTIEQMVYSLSPAEKNKDSFCSVFSLPRELLLDQTRCCSDAGQLELVKGFRNCEELKEEIKCVILIGRESPSQQLEKQLCNWLLNLQPQGPDIALCGGALSFVREEHVIEQDDVTPVIRRRFWKEERYKFVHMVGLLFGGSGVRASSFVIPPHIRKEELIKECLLEWKNSVIDTWPCTSNRIAFLFSCCGRQTHVNEAYVFRCVFPDIPICGLRTYGEYGMNVPAQPLKGLNGSDSRKRPHVGIDDEGGALLTFNAVYAIISID</sequence>
<evidence type="ECO:0000313" key="4">
    <source>
        <dbReference type="WBParaSite" id="ALUE_0000848901-mRNA-1"/>
    </source>
</evidence>
<name>A0A0M3HYB7_ASCLU</name>
<dbReference type="GO" id="GO:0032436">
    <property type="term" value="P:positive regulation of proteasomal ubiquitin-dependent protein catabolic process"/>
    <property type="evidence" value="ECO:0007669"/>
    <property type="project" value="TreeGrafter"/>
</dbReference>
<protein>
    <submittedName>
        <fullName evidence="4">F-box only protein 22</fullName>
    </submittedName>
</protein>
<dbReference type="SUPFAM" id="SSF81383">
    <property type="entry name" value="F-box domain"/>
    <property type="match status" value="1"/>
</dbReference>
<feature type="region of interest" description="Disordered" evidence="1">
    <location>
        <begin position="1"/>
        <end position="29"/>
    </location>
</feature>
<evidence type="ECO:0000256" key="1">
    <source>
        <dbReference type="SAM" id="MobiDB-lite"/>
    </source>
</evidence>
<keyword evidence="3" id="KW-1185">Reference proteome</keyword>
<accession>A0A0M3HYB7</accession>
<dbReference type="PANTHER" id="PTHR14939">
    <property type="entry name" value="F-BOX ONLY PROTEIN 22"/>
    <property type="match status" value="1"/>
</dbReference>
<feature type="domain" description="F-box" evidence="2">
    <location>
        <begin position="49"/>
        <end position="83"/>
    </location>
</feature>
<evidence type="ECO:0000313" key="3">
    <source>
        <dbReference type="Proteomes" id="UP000036681"/>
    </source>
</evidence>
<dbReference type="PANTHER" id="PTHR14939:SF5">
    <property type="entry name" value="F-BOX ONLY PROTEIN 22"/>
    <property type="match status" value="1"/>
</dbReference>
<evidence type="ECO:0000259" key="2">
    <source>
        <dbReference type="Pfam" id="PF12937"/>
    </source>
</evidence>
<proteinExistence type="predicted"/>